<evidence type="ECO:0000256" key="2">
    <source>
        <dbReference type="ARBA" id="ARBA00009194"/>
    </source>
</evidence>
<evidence type="ECO:0000313" key="4">
    <source>
        <dbReference type="EMBL" id="SEF13382.1"/>
    </source>
</evidence>
<dbReference type="Proteomes" id="UP000182725">
    <property type="component" value="Unassembled WGS sequence"/>
</dbReference>
<evidence type="ECO:0000313" key="5">
    <source>
        <dbReference type="Proteomes" id="UP000182725"/>
    </source>
</evidence>
<dbReference type="InterPro" id="IPR029046">
    <property type="entry name" value="LolA/LolB/LppX"/>
</dbReference>
<evidence type="ECO:0008006" key="6">
    <source>
        <dbReference type="Google" id="ProtNLM"/>
    </source>
</evidence>
<comment type="similarity">
    <text evidence="2">Belongs to the LppX/LprAFG lipoprotein family.</text>
</comment>
<comment type="subcellular location">
    <subcellularLocation>
        <location evidence="1">Cell envelope</location>
    </subcellularLocation>
</comment>
<dbReference type="AlphaFoldDB" id="A0A1H5PHI4"/>
<sequence length="305" mass="32146">MFPEMVISPFITASSTTEYFPLSEIMTHFQITFTKKRTLRITAIFLVAPALALGGCSSPPAENSTASQSSSATMAAAEAGAPKDAASLAITVQEATKKLTTLTFTSEMSVAGQVISGSGQQKMSGGKVETAKISQKMGDMGQIDMIIVDGKVFIKLPAAMLLGTAEQPWVEVDEASSNPAIAAMWTSLKPTLESSPVDTYSDFIQATSSVTLVGPETVDGVKTNHYKVDVDPSKLPADSQEKAQLEAAGLTSIPTEMWIDESGRPVKLTQKMDVQGQGLSTTMTFSDYGSPVYITAPPAGEISPS</sequence>
<keyword evidence="3" id="KW-1003">Cell membrane</keyword>
<dbReference type="InterPro" id="IPR009830">
    <property type="entry name" value="LppX/LprAFG"/>
</dbReference>
<dbReference type="EMBL" id="FNTV01000002">
    <property type="protein sequence ID" value="SEF13382.1"/>
    <property type="molecule type" value="Genomic_DNA"/>
</dbReference>
<name>A0A1H5PHI4_9MICC</name>
<dbReference type="SUPFAM" id="SSF89392">
    <property type="entry name" value="Prokaryotic lipoproteins and lipoprotein localization factors"/>
    <property type="match status" value="1"/>
</dbReference>
<dbReference type="Gene3D" id="2.50.20.20">
    <property type="match status" value="1"/>
</dbReference>
<evidence type="ECO:0000256" key="1">
    <source>
        <dbReference type="ARBA" id="ARBA00004196"/>
    </source>
</evidence>
<gene>
    <name evidence="4" type="ORF">SAMN04489740_4368</name>
</gene>
<proteinExistence type="inferred from homology"/>
<evidence type="ECO:0000256" key="3">
    <source>
        <dbReference type="ARBA" id="ARBA00022475"/>
    </source>
</evidence>
<dbReference type="Pfam" id="PF07161">
    <property type="entry name" value="LppX_LprAFG"/>
    <property type="match status" value="1"/>
</dbReference>
<reference evidence="4 5" key="1">
    <citation type="submission" date="2016-10" db="EMBL/GenBank/DDBJ databases">
        <authorList>
            <person name="de Groot N.N."/>
        </authorList>
    </citation>
    <scope>NUCLEOTIDE SEQUENCE [LARGE SCALE GENOMIC DNA]</scope>
    <source>
        <strain evidence="4 5">DSM 22274</strain>
    </source>
</reference>
<protein>
    <recommendedName>
        <fullName evidence="6">LppX_LprAFG lipoprotein</fullName>
    </recommendedName>
</protein>
<accession>A0A1H5PHI4</accession>
<organism evidence="4 5">
    <name type="scientific">Arthrobacter alpinus</name>
    <dbReference type="NCBI Taxonomy" id="656366"/>
    <lineage>
        <taxon>Bacteria</taxon>
        <taxon>Bacillati</taxon>
        <taxon>Actinomycetota</taxon>
        <taxon>Actinomycetes</taxon>
        <taxon>Micrococcales</taxon>
        <taxon>Micrococcaceae</taxon>
        <taxon>Arthrobacter</taxon>
    </lineage>
</organism>
<dbReference type="GO" id="GO:0030313">
    <property type="term" value="C:cell envelope"/>
    <property type="evidence" value="ECO:0007669"/>
    <property type="project" value="UniProtKB-SubCell"/>
</dbReference>
<keyword evidence="3" id="KW-0472">Membrane</keyword>